<gene>
    <name evidence="1" type="ORF">J2S07_003689</name>
</gene>
<evidence type="ECO:0000313" key="2">
    <source>
        <dbReference type="Proteomes" id="UP001231362"/>
    </source>
</evidence>
<dbReference type="RefSeq" id="WP_307151822.1">
    <property type="nucleotide sequence ID" value="NZ_JAUSTU010000025.1"/>
</dbReference>
<dbReference type="EMBL" id="JAUSTU010000025">
    <property type="protein sequence ID" value="MDQ0157355.1"/>
    <property type="molecule type" value="Genomic_DNA"/>
</dbReference>
<dbReference type="Pfam" id="PF10702">
    <property type="entry name" value="DUF2507"/>
    <property type="match status" value="1"/>
</dbReference>
<sequence>MTELHASEMTLIEPDTIPAFGYELLREVVLPSILGKETSSILYWAGKDLARKFPLQNLDEVIDFFAKAGWGSLTIKDESKNEIQAELSSSVISERLSKKDSTTTFQLEAGFLAQQIENQRNVVAECYEHPKKRARKIDFTVKWDKKDPVE</sequence>
<keyword evidence="2" id="KW-1185">Reference proteome</keyword>
<comment type="caution">
    <text evidence="1">The sequence shown here is derived from an EMBL/GenBank/DDBJ whole genome shotgun (WGS) entry which is preliminary data.</text>
</comment>
<dbReference type="Proteomes" id="UP001231362">
    <property type="component" value="Unassembled WGS sequence"/>
</dbReference>
<evidence type="ECO:0000313" key="1">
    <source>
        <dbReference type="EMBL" id="MDQ0157355.1"/>
    </source>
</evidence>
<organism evidence="1 2">
    <name type="scientific">Anoxybacillus andreesenii</name>
    <dbReference type="NCBI Taxonomy" id="1325932"/>
    <lineage>
        <taxon>Bacteria</taxon>
        <taxon>Bacillati</taxon>
        <taxon>Bacillota</taxon>
        <taxon>Bacilli</taxon>
        <taxon>Bacillales</taxon>
        <taxon>Anoxybacillaceae</taxon>
        <taxon>Anoxybacillus</taxon>
    </lineage>
</organism>
<proteinExistence type="predicted"/>
<dbReference type="InterPro" id="IPR024096">
    <property type="entry name" value="NO_sig/Golgi_transp_ligand-bd"/>
</dbReference>
<dbReference type="SUPFAM" id="SSF111126">
    <property type="entry name" value="Ligand-binding domain in the NO signalling and Golgi transport"/>
    <property type="match status" value="1"/>
</dbReference>
<dbReference type="InterPro" id="IPR019642">
    <property type="entry name" value="DUF2507"/>
</dbReference>
<dbReference type="Gene3D" id="3.30.1380.20">
    <property type="entry name" value="Trafficking protein particle complex subunit 3"/>
    <property type="match status" value="1"/>
</dbReference>
<accession>A0ABT9V8U0</accession>
<protein>
    <submittedName>
        <fullName evidence="1">Hydrocarbon binding protein</fullName>
    </submittedName>
</protein>
<name>A0ABT9V8U0_9BACL</name>
<reference evidence="1 2" key="1">
    <citation type="submission" date="2023-07" db="EMBL/GenBank/DDBJ databases">
        <title>Genomic Encyclopedia of Type Strains, Phase IV (KMG-IV): sequencing the most valuable type-strain genomes for metagenomic binning, comparative biology and taxonomic classification.</title>
        <authorList>
            <person name="Goeker M."/>
        </authorList>
    </citation>
    <scope>NUCLEOTIDE SEQUENCE [LARGE SCALE GENOMIC DNA]</scope>
    <source>
        <strain evidence="1 2">DSM 23948</strain>
    </source>
</reference>